<proteinExistence type="predicted"/>
<dbReference type="Gene3D" id="3.10.450.50">
    <property type="match status" value="1"/>
</dbReference>
<dbReference type="Pfam" id="PF13474">
    <property type="entry name" value="SnoaL_3"/>
    <property type="match status" value="1"/>
</dbReference>
<dbReference type="SUPFAM" id="SSF54427">
    <property type="entry name" value="NTF2-like"/>
    <property type="match status" value="1"/>
</dbReference>
<reference evidence="2 3" key="1">
    <citation type="submission" date="2024-06" db="EMBL/GenBank/DDBJ databases">
        <authorList>
            <person name="Li Z."/>
            <person name="Jiang Y."/>
        </authorList>
    </citation>
    <scope>NUCLEOTIDE SEQUENCE [LARGE SCALE GENOMIC DNA]</scope>
    <source>
        <strain evidence="2 3">HSW-8</strain>
    </source>
</reference>
<dbReference type="Proteomes" id="UP001465331">
    <property type="component" value="Unassembled WGS sequence"/>
</dbReference>
<keyword evidence="3" id="KW-1185">Reference proteome</keyword>
<gene>
    <name evidence="2" type="ORF">ABSH63_12060</name>
</gene>
<organism evidence="2 3">
    <name type="scientific">Sinimarinibacterium thermocellulolyticum</name>
    <dbReference type="NCBI Taxonomy" id="3170016"/>
    <lineage>
        <taxon>Bacteria</taxon>
        <taxon>Pseudomonadati</taxon>
        <taxon>Pseudomonadota</taxon>
        <taxon>Gammaproteobacteria</taxon>
        <taxon>Nevskiales</taxon>
        <taxon>Nevskiaceae</taxon>
        <taxon>Sinimarinibacterium</taxon>
    </lineage>
</organism>
<evidence type="ECO:0000313" key="3">
    <source>
        <dbReference type="Proteomes" id="UP001465331"/>
    </source>
</evidence>
<protein>
    <submittedName>
        <fullName evidence="2">Nuclear transport factor 2 family protein</fullName>
    </submittedName>
</protein>
<evidence type="ECO:0000259" key="1">
    <source>
        <dbReference type="Pfam" id="PF13474"/>
    </source>
</evidence>
<feature type="domain" description="SnoaL-like" evidence="1">
    <location>
        <begin position="13"/>
        <end position="128"/>
    </location>
</feature>
<name>A0ABV2AD20_9GAMM</name>
<sequence length="138" mass="15185">MNAAGASAASGDIEAVIRRWECAIQAGDLDGILAQHTEDIVIFDVPEPLQSLGLDAYRRTWDLFFRYGAPHPDLFVIEDLRVTAGHDVAFATGLLRIGGSPSPVCRLTLGFVKRDDRWLIAHEHHSAPHTLESQEARS</sequence>
<evidence type="ECO:0000313" key="2">
    <source>
        <dbReference type="EMBL" id="MES0874736.1"/>
    </source>
</evidence>
<accession>A0ABV2AD20</accession>
<dbReference type="InterPro" id="IPR032710">
    <property type="entry name" value="NTF2-like_dom_sf"/>
</dbReference>
<comment type="caution">
    <text evidence="2">The sequence shown here is derived from an EMBL/GenBank/DDBJ whole genome shotgun (WGS) entry which is preliminary data.</text>
</comment>
<dbReference type="EMBL" id="JBEPIJ010000014">
    <property type="protein sequence ID" value="MES0874736.1"/>
    <property type="molecule type" value="Genomic_DNA"/>
</dbReference>
<dbReference type="InterPro" id="IPR037401">
    <property type="entry name" value="SnoaL-like"/>
</dbReference>
<dbReference type="RefSeq" id="WP_352890085.1">
    <property type="nucleotide sequence ID" value="NZ_JBEPIJ010000014.1"/>
</dbReference>